<dbReference type="Pfam" id="PF05649">
    <property type="entry name" value="Peptidase_M13_N"/>
    <property type="match status" value="1"/>
</dbReference>
<evidence type="ECO:0000256" key="1">
    <source>
        <dbReference type="ARBA" id="ARBA00001947"/>
    </source>
</evidence>
<dbReference type="Proteomes" id="UP000540989">
    <property type="component" value="Unassembled WGS sequence"/>
</dbReference>
<dbReference type="GO" id="GO:0005886">
    <property type="term" value="C:plasma membrane"/>
    <property type="evidence" value="ECO:0007669"/>
    <property type="project" value="TreeGrafter"/>
</dbReference>
<dbReference type="PANTHER" id="PTHR11733">
    <property type="entry name" value="ZINC METALLOPROTEASE FAMILY M13 NEPRILYSIN-RELATED"/>
    <property type="match status" value="1"/>
</dbReference>
<dbReference type="InterPro" id="IPR042089">
    <property type="entry name" value="Peptidase_M13_dom_2"/>
</dbReference>
<feature type="domain" description="Peptidase M13 N-terminal" evidence="9">
    <location>
        <begin position="53"/>
        <end position="432"/>
    </location>
</feature>
<evidence type="ECO:0000313" key="11">
    <source>
        <dbReference type="Proteomes" id="UP000540989"/>
    </source>
</evidence>
<dbReference type="PANTHER" id="PTHR11733:SF167">
    <property type="entry name" value="FI17812P1-RELATED"/>
    <property type="match status" value="1"/>
</dbReference>
<comment type="cofactor">
    <cofactor evidence="1">
        <name>Zn(2+)</name>
        <dbReference type="ChEBI" id="CHEBI:29105"/>
    </cofactor>
</comment>
<dbReference type="InterPro" id="IPR024079">
    <property type="entry name" value="MetalloPept_cat_dom_sf"/>
</dbReference>
<feature type="domain" description="Peptidase M13 C-terminal" evidence="8">
    <location>
        <begin position="484"/>
        <end position="685"/>
    </location>
</feature>
<dbReference type="InterPro" id="IPR008753">
    <property type="entry name" value="Peptidase_M13_N"/>
</dbReference>
<comment type="similarity">
    <text evidence="2">Belongs to the peptidase M13 family.</text>
</comment>
<organism evidence="10 11">
    <name type="scientific">Granulicella aggregans</name>
    <dbReference type="NCBI Taxonomy" id="474949"/>
    <lineage>
        <taxon>Bacteria</taxon>
        <taxon>Pseudomonadati</taxon>
        <taxon>Acidobacteriota</taxon>
        <taxon>Terriglobia</taxon>
        <taxon>Terriglobales</taxon>
        <taxon>Acidobacteriaceae</taxon>
        <taxon>Granulicella</taxon>
    </lineage>
</organism>
<dbReference type="EC" id="3.4.24.71" evidence="10"/>
<dbReference type="AlphaFoldDB" id="A0A7W7Z9S0"/>
<dbReference type="Gene3D" id="1.10.1380.10">
    <property type="entry name" value="Neutral endopeptidase , domain2"/>
    <property type="match status" value="1"/>
</dbReference>
<keyword evidence="3" id="KW-0645">Protease</keyword>
<evidence type="ECO:0000256" key="3">
    <source>
        <dbReference type="ARBA" id="ARBA00022670"/>
    </source>
</evidence>
<keyword evidence="6" id="KW-0862">Zinc</keyword>
<keyword evidence="4" id="KW-0479">Metal-binding</keyword>
<evidence type="ECO:0000256" key="4">
    <source>
        <dbReference type="ARBA" id="ARBA00022723"/>
    </source>
</evidence>
<dbReference type="GO" id="GO:0046872">
    <property type="term" value="F:metal ion binding"/>
    <property type="evidence" value="ECO:0007669"/>
    <property type="project" value="UniProtKB-KW"/>
</dbReference>
<dbReference type="SUPFAM" id="SSF55486">
    <property type="entry name" value="Metalloproteases ('zincins'), catalytic domain"/>
    <property type="match status" value="1"/>
</dbReference>
<dbReference type="CDD" id="cd08662">
    <property type="entry name" value="M13"/>
    <property type="match status" value="1"/>
</dbReference>
<evidence type="ECO:0000259" key="8">
    <source>
        <dbReference type="Pfam" id="PF01431"/>
    </source>
</evidence>
<keyword evidence="5 10" id="KW-0378">Hydrolase</keyword>
<dbReference type="InterPro" id="IPR018497">
    <property type="entry name" value="Peptidase_M13_C"/>
</dbReference>
<dbReference type="InterPro" id="IPR000718">
    <property type="entry name" value="Peptidase_M13"/>
</dbReference>
<sequence>MFGFFKGVALSAAILTGCVASGWSQQKTEAQPLTAMPYSPSLDLTNLDRSVDPCADFYKFSCGGWQKNNPIPADQSGWSVYAKLGDENTQFLWGILKEDAAMKQRTPVQQKIGDFFNACMDTAAIDKRGDAPIAAGMARLAALPDRAAVIAVLSRLQHLSSGNYFFRSGPDQDPDDSNKILVEVNAGGLGLPDRDYYLKTDPKSVENRTKYVAYVAQMLTLSGETPEKAASDADAILKIETALAKASLTNVELRDPYKTFHKMTVAQLSAADPVVDWSRYFEIQGAPGLTTLNVAQPEFMKAVDAELTNEPVDALKAYLRFHLVTNAAPALSEPLATADFDFYRRYLRGAKEQPPRWKTCVHGVDNHLGEALGQEFVARTFTADTKAKTVLMTGQIEDEMQVEIEHLDWMSDATKKEALRKLHAVRNKVGYPDHWRDYSSLTVKPDDYFGDVERALQFERARQWAKVGKPVDRDEWGMTPPTVNAYFNPQMNDINFPAGVLQPPLYDPKLDDAPNYGNTGATIGHELTHGFDDEGRQFDDKGNLKDWWTKDDATHFEERINCVRDEYAGFVVVDDIHINSKLTSGEDVADLGGTLLAYMAWKKATQTERLKPVDGFTPDQRFFVGMAQWACENARPENQRVQALTDPHSPGFARINGVVSNMPEFANAFSCKAGQPMVRAKACKVW</sequence>
<dbReference type="EC" id="3.4.24.-" evidence="10"/>
<name>A0A7W7Z9S0_9BACT</name>
<dbReference type="PROSITE" id="PS51885">
    <property type="entry name" value="NEPRILYSIN"/>
    <property type="match status" value="1"/>
</dbReference>
<dbReference type="PROSITE" id="PS51257">
    <property type="entry name" value="PROKAR_LIPOPROTEIN"/>
    <property type="match status" value="1"/>
</dbReference>
<dbReference type="Pfam" id="PF01431">
    <property type="entry name" value="Peptidase_M13"/>
    <property type="match status" value="1"/>
</dbReference>
<evidence type="ECO:0000256" key="5">
    <source>
        <dbReference type="ARBA" id="ARBA00022801"/>
    </source>
</evidence>
<gene>
    <name evidence="10" type="ORF">HDF16_000060</name>
</gene>
<evidence type="ECO:0000313" key="10">
    <source>
        <dbReference type="EMBL" id="MBB5055391.1"/>
    </source>
</evidence>
<reference evidence="10 11" key="1">
    <citation type="submission" date="2020-08" db="EMBL/GenBank/DDBJ databases">
        <title>Genomic Encyclopedia of Type Strains, Phase IV (KMG-V): Genome sequencing to study the core and pangenomes of soil and plant-associated prokaryotes.</title>
        <authorList>
            <person name="Whitman W."/>
        </authorList>
    </citation>
    <scope>NUCLEOTIDE SEQUENCE [LARGE SCALE GENOMIC DNA]</scope>
    <source>
        <strain evidence="10 11">M8UP14</strain>
    </source>
</reference>
<comment type="caution">
    <text evidence="10">The sequence shown here is derived from an EMBL/GenBank/DDBJ whole genome shotgun (WGS) entry which is preliminary data.</text>
</comment>
<dbReference type="PRINTS" id="PR00786">
    <property type="entry name" value="NEPRILYSIN"/>
</dbReference>
<evidence type="ECO:0000259" key="9">
    <source>
        <dbReference type="Pfam" id="PF05649"/>
    </source>
</evidence>
<proteinExistence type="inferred from homology"/>
<dbReference type="EMBL" id="JACHIP010000001">
    <property type="protein sequence ID" value="MBB5055391.1"/>
    <property type="molecule type" value="Genomic_DNA"/>
</dbReference>
<dbReference type="Gene3D" id="3.40.390.10">
    <property type="entry name" value="Collagenase (Catalytic Domain)"/>
    <property type="match status" value="1"/>
</dbReference>
<evidence type="ECO:0000256" key="6">
    <source>
        <dbReference type="ARBA" id="ARBA00022833"/>
    </source>
</evidence>
<dbReference type="RefSeq" id="WP_184213046.1">
    <property type="nucleotide sequence ID" value="NZ_JACHIP010000001.1"/>
</dbReference>
<evidence type="ECO:0000256" key="2">
    <source>
        <dbReference type="ARBA" id="ARBA00007357"/>
    </source>
</evidence>
<dbReference type="GO" id="GO:0004222">
    <property type="term" value="F:metalloendopeptidase activity"/>
    <property type="evidence" value="ECO:0007669"/>
    <property type="project" value="UniProtKB-EC"/>
</dbReference>
<accession>A0A7W7Z9S0</accession>
<evidence type="ECO:0000256" key="7">
    <source>
        <dbReference type="ARBA" id="ARBA00023049"/>
    </source>
</evidence>
<dbReference type="GO" id="GO:0016485">
    <property type="term" value="P:protein processing"/>
    <property type="evidence" value="ECO:0007669"/>
    <property type="project" value="TreeGrafter"/>
</dbReference>
<keyword evidence="7" id="KW-0482">Metalloprotease</keyword>
<protein>
    <submittedName>
        <fullName evidence="10">Endothelin-converting enzyme/putative endopeptidase</fullName>
        <ecNumber evidence="10">3.4.24.-</ecNumber>
        <ecNumber evidence="10">3.4.24.71</ecNumber>
    </submittedName>
</protein>
<keyword evidence="11" id="KW-1185">Reference proteome</keyword>